<reference evidence="1" key="1">
    <citation type="submission" date="2020-03" db="EMBL/GenBank/DDBJ databases">
        <title>Genome of Pelagibius litoralis DSM 21314T.</title>
        <authorList>
            <person name="Wang G."/>
        </authorList>
    </citation>
    <scope>NUCLEOTIDE SEQUENCE</scope>
    <source>
        <strain evidence="1">DSM 21314</strain>
    </source>
</reference>
<comment type="caution">
    <text evidence="1">The sequence shown here is derived from an EMBL/GenBank/DDBJ whole genome shotgun (WGS) entry which is preliminary data.</text>
</comment>
<evidence type="ECO:0000313" key="1">
    <source>
        <dbReference type="EMBL" id="NIA70755.1"/>
    </source>
</evidence>
<evidence type="ECO:0000313" key="2">
    <source>
        <dbReference type="Proteomes" id="UP000761264"/>
    </source>
</evidence>
<dbReference type="RefSeq" id="WP_167227698.1">
    <property type="nucleotide sequence ID" value="NZ_JAAQPH010000016.1"/>
</dbReference>
<accession>A0A967KEI3</accession>
<gene>
    <name evidence="1" type="ORF">HBA54_19325</name>
</gene>
<proteinExistence type="predicted"/>
<dbReference type="Proteomes" id="UP000761264">
    <property type="component" value="Unassembled WGS sequence"/>
</dbReference>
<sequence>MNTKQQLSPYLTKPLRSLDEVLRERRVVEAGKRSGYGRIGEDKLMADNNNAPATRRLGIRSV</sequence>
<name>A0A967KEI3_9PROT</name>
<dbReference type="AlphaFoldDB" id="A0A967KEI3"/>
<organism evidence="1 2">
    <name type="scientific">Pelagibius litoralis</name>
    <dbReference type="NCBI Taxonomy" id="374515"/>
    <lineage>
        <taxon>Bacteria</taxon>
        <taxon>Pseudomonadati</taxon>
        <taxon>Pseudomonadota</taxon>
        <taxon>Alphaproteobacteria</taxon>
        <taxon>Rhodospirillales</taxon>
        <taxon>Rhodovibrionaceae</taxon>
        <taxon>Pelagibius</taxon>
    </lineage>
</organism>
<keyword evidence="2" id="KW-1185">Reference proteome</keyword>
<protein>
    <submittedName>
        <fullName evidence="1">Uncharacterized protein</fullName>
    </submittedName>
</protein>
<dbReference type="EMBL" id="JAAQPH010000016">
    <property type="protein sequence ID" value="NIA70755.1"/>
    <property type="molecule type" value="Genomic_DNA"/>
</dbReference>